<dbReference type="InterPro" id="IPR019734">
    <property type="entry name" value="TPR_rpt"/>
</dbReference>
<comment type="caution">
    <text evidence="3">The sequence shown here is derived from an EMBL/GenBank/DDBJ whole genome shotgun (WGS) entry which is preliminary data.</text>
</comment>
<feature type="compositionally biased region" description="Low complexity" evidence="1">
    <location>
        <begin position="804"/>
        <end position="815"/>
    </location>
</feature>
<dbReference type="InterPro" id="IPR018253">
    <property type="entry name" value="DnaJ_domain_CS"/>
</dbReference>
<dbReference type="EMBL" id="JBHFFA010000003">
    <property type="protein sequence ID" value="KAL2634488.1"/>
    <property type="molecule type" value="Genomic_DNA"/>
</dbReference>
<gene>
    <name evidence="3" type="ORF">R1flu_005967</name>
</gene>
<feature type="compositionally biased region" description="Polar residues" evidence="1">
    <location>
        <begin position="1081"/>
        <end position="1098"/>
    </location>
</feature>
<feature type="region of interest" description="Disordered" evidence="1">
    <location>
        <begin position="297"/>
        <end position="328"/>
    </location>
</feature>
<feature type="compositionally biased region" description="Polar residues" evidence="1">
    <location>
        <begin position="912"/>
        <end position="925"/>
    </location>
</feature>
<evidence type="ECO:0000313" key="3">
    <source>
        <dbReference type="EMBL" id="KAL2634488.1"/>
    </source>
</evidence>
<dbReference type="Pfam" id="PF14559">
    <property type="entry name" value="TPR_19"/>
    <property type="match status" value="1"/>
</dbReference>
<feature type="compositionally biased region" description="Polar residues" evidence="1">
    <location>
        <begin position="1204"/>
        <end position="1216"/>
    </location>
</feature>
<feature type="domain" description="J" evidence="2">
    <location>
        <begin position="1675"/>
        <end position="1761"/>
    </location>
</feature>
<feature type="compositionally biased region" description="Low complexity" evidence="1">
    <location>
        <begin position="1066"/>
        <end position="1080"/>
    </location>
</feature>
<sequence length="1856" mass="197246">MGAERSGIRLCSVAFSSFHLLLIDVETLKKGLSLLLLLLSLFLPLEVPHPCININEEEETRSIESARESLIGGSMSMLVGVRGQARESEGAAAALRDGIIQQPASFYNGNPSSIIWGATNAATLWRDAETSSYSTSSSPSFPGVQQHQQQQRVQEEEETEKDALGGGMNAAAAQGDARSAPKGPRRHFSRNYASRTTTTATNSSTSSSVSSPFTFGFPPQSNPISYATTAPAASIFGPSRIPASGASNGLFMAFGAGVSDTPGNVSRPGVVLNAQDERMEDIETVVPAMANLSVKEPGKEAKIHGRSDQAASSSTGVGDSTTSWIPGSDVSDKFKGLRLNVPSETAKDSTDNSPAVFVFGAKPGSNVGVSAPTPKPTVAAAPAPVNSRPRTVKVKRSVTAGKGKGVAAGNGTSGIPSPPDFAGSPSVTGESSFSSPSFATSAVEVSKSTTEESSTQDLPLPSFSPKSALRGSLKHQSVSERSSPARSDRNVDIPWFRSPPEESDHGTKFPFVAEKNFNSKEFADANEKQNDILFPSASTRISSGKKGPGEESLNSTQNLGASFAGLKVSDPESKGMPGKNGLASGQAHSQSVEELFSGTARKSAAGSAGIASRKTTKLSGLSDSRTEGTADYDADGAGVPSAGFRPVQSSVWKEAGEPFVFGASWSHHAELPSPSTPFRFGSKASPPSPSLSSSTGGGCVSRSASISVSDLLDLKPKNSATDEASSTAQLETDGVTSSFSAFNLGSSSSFLKTDVFSGFRFPFMNTKKPAVESTAGSRVNADVDGDLSSSSYSSAPSHFVFSAGSGSTTSTQATSPAVPEHQASSATDAAADLEKIVEGMSQAGISTPGASPLEMHNPSQAADSNSSASFEFRASSGSGKGVHRKKSSKTYSTAPRRQSRSTIGGKDKKNVGGSSQNLVSGNGSTVIPDDAGSPMDFSPQRFTPPDGCEQTSVSWSQRSQSFEKESADGDDEWAQYSETDIAMDNLRTAASNLSLGGKQGSLSGRVSWEDMGSGQEETFWAGKENKSTGRNGKWKRAAFDDTQTPLRGRENIWGDIRMENVNEGDSAASSSTPSADSNASGWGTFTFTAGSSMNSPPATSIPRRHPRRIARDKPGAGVVDAGKSSSARTQVETVGAASAGVPEKNKLGNAPGTGLTPDAQRSVFSFEATKGKNLAELEKDLSARSRNKSGASIKGPSVIFPNRASTWSAESSTTVGSMPRADGAPPTSPRTSGAAAVEQVCEKWRLRGNQAYAIGDFPKAEEYYSRGASSVPPNETSQSCVRASMLCYSNRAATRMVVGRMREALADCMRAMAVDPNFLRVRLRAASCYLALGEIDAAEAAYKECLRRAKADNQTDTKVSQEATEGLRKALQVREYLDRATEILENWSSADTHTALRVLNEALLSSPHSEKALELKACVLLLLRKYDEVVQLCEQSVATAERNHGTLNIDFQVLQGNHSQNGVDMLKVWRWQLTAKAKYYLGRLEEALELLQKLEAVPPHYKTGSISNTLNAEFPSVSVSSIRDLLRHKAAGNEAFQAGKHAEAVEHYTAALACNGDSRPFNAVCLCNRAAASQALGHVGDAIADCSRAIALDPKYAKAISRRATLHEKVRDYGQCCHDLQRLITLLESQQQQVKTAQTGPGRPSRSTNSTQDLRQARERLAKAEEEMKKAHPLDHYMILGLEASCTNAEIKKAYKKAALRHHPDKAGQFLARSEGGDDGSLWKEVGDEVRREAERLFKVIGEAYAILSDPQKRLRYDQDEDIRKLRTRASGATGLSEIYRTAERGGTGESRRSRGGWDSWGSSHSYGQHQRWQSGPDAAQPDTYARRGSGRYSSNNSSRTAGDGGRWNEYDWDDM</sequence>
<feature type="compositionally biased region" description="Low complexity" evidence="1">
    <location>
        <begin position="376"/>
        <end position="385"/>
    </location>
</feature>
<dbReference type="PROSITE" id="PS00636">
    <property type="entry name" value="DNAJ_1"/>
    <property type="match status" value="1"/>
</dbReference>
<feature type="compositionally biased region" description="Polar residues" evidence="1">
    <location>
        <begin position="474"/>
        <end position="485"/>
    </location>
</feature>
<feature type="compositionally biased region" description="Low complexity" evidence="1">
    <location>
        <begin position="312"/>
        <end position="323"/>
    </location>
</feature>
<dbReference type="InterPro" id="IPR011990">
    <property type="entry name" value="TPR-like_helical_dom_sf"/>
</dbReference>
<feature type="compositionally biased region" description="Basic and acidic residues" evidence="1">
    <location>
        <begin position="297"/>
        <end position="307"/>
    </location>
</feature>
<dbReference type="SUPFAM" id="SSF48452">
    <property type="entry name" value="TPR-like"/>
    <property type="match status" value="2"/>
</dbReference>
<dbReference type="PROSITE" id="PS50076">
    <property type="entry name" value="DNAJ_2"/>
    <property type="match status" value="1"/>
</dbReference>
<proteinExistence type="predicted"/>
<accession>A0ABD1YUQ4</accession>
<organism evidence="3 4">
    <name type="scientific">Riccia fluitans</name>
    <dbReference type="NCBI Taxonomy" id="41844"/>
    <lineage>
        <taxon>Eukaryota</taxon>
        <taxon>Viridiplantae</taxon>
        <taxon>Streptophyta</taxon>
        <taxon>Embryophyta</taxon>
        <taxon>Marchantiophyta</taxon>
        <taxon>Marchantiopsida</taxon>
        <taxon>Marchantiidae</taxon>
        <taxon>Marchantiales</taxon>
        <taxon>Ricciaceae</taxon>
        <taxon>Riccia</taxon>
    </lineage>
</organism>
<dbReference type="PRINTS" id="PR00625">
    <property type="entry name" value="JDOMAIN"/>
</dbReference>
<feature type="compositionally biased region" description="Polar residues" evidence="1">
    <location>
        <begin position="949"/>
        <end position="960"/>
    </location>
</feature>
<dbReference type="CDD" id="cd06257">
    <property type="entry name" value="DnaJ"/>
    <property type="match status" value="1"/>
</dbReference>
<dbReference type="PANTHER" id="PTHR45181:SF4">
    <property type="entry name" value="HEAT SHOCK PROTEIN DNAJ WITH TETRATRICOPEPTIDE REPEAT-CONTAINING PROTEIN"/>
    <property type="match status" value="1"/>
</dbReference>
<feature type="compositionally biased region" description="Gly residues" evidence="1">
    <location>
        <begin position="402"/>
        <end position="412"/>
    </location>
</feature>
<protein>
    <recommendedName>
        <fullName evidence="2">J domain-containing protein</fullName>
    </recommendedName>
</protein>
<feature type="region of interest" description="Disordered" evidence="1">
    <location>
        <begin position="1777"/>
        <end position="1856"/>
    </location>
</feature>
<reference evidence="3 4" key="1">
    <citation type="submission" date="2024-09" db="EMBL/GenBank/DDBJ databases">
        <title>Chromosome-scale assembly of Riccia fluitans.</title>
        <authorList>
            <person name="Paukszto L."/>
            <person name="Sawicki J."/>
            <person name="Karawczyk K."/>
            <person name="Piernik-Szablinska J."/>
            <person name="Szczecinska M."/>
            <person name="Mazdziarz M."/>
        </authorList>
    </citation>
    <scope>NUCLEOTIDE SEQUENCE [LARGE SCALE GENOMIC DNA]</scope>
    <source>
        <strain evidence="3">Rf_01</strain>
        <tissue evidence="3">Aerial parts of the thallus</tissue>
    </source>
</reference>
<feature type="region of interest" description="Disordered" evidence="1">
    <location>
        <begin position="1063"/>
        <end position="1159"/>
    </location>
</feature>
<feature type="region of interest" description="Disordered" evidence="1">
    <location>
        <begin position="368"/>
        <end position="507"/>
    </location>
</feature>
<feature type="compositionally biased region" description="Low complexity" evidence="1">
    <location>
        <begin position="190"/>
        <end position="211"/>
    </location>
</feature>
<dbReference type="SUPFAM" id="SSF46565">
    <property type="entry name" value="Chaperone J-domain"/>
    <property type="match status" value="1"/>
</dbReference>
<feature type="compositionally biased region" description="Polar residues" evidence="1">
    <location>
        <begin position="857"/>
        <end position="869"/>
    </location>
</feature>
<dbReference type="Pfam" id="PF00226">
    <property type="entry name" value="DnaJ"/>
    <property type="match status" value="1"/>
</dbReference>
<feature type="region of interest" description="Disordered" evidence="1">
    <location>
        <begin position="677"/>
        <end position="698"/>
    </location>
</feature>
<feature type="region of interest" description="Disordered" evidence="1">
    <location>
        <begin position="566"/>
        <end position="640"/>
    </location>
</feature>
<evidence type="ECO:0000313" key="4">
    <source>
        <dbReference type="Proteomes" id="UP001605036"/>
    </source>
</evidence>
<evidence type="ECO:0000256" key="1">
    <source>
        <dbReference type="SAM" id="MobiDB-lite"/>
    </source>
</evidence>
<feature type="region of interest" description="Disordered" evidence="1">
    <location>
        <begin position="1632"/>
        <end position="1655"/>
    </location>
</feature>
<keyword evidence="4" id="KW-1185">Reference proteome</keyword>
<dbReference type="SMART" id="SM00271">
    <property type="entry name" value="DnaJ"/>
    <property type="match status" value="1"/>
</dbReference>
<feature type="compositionally biased region" description="Low complexity" evidence="1">
    <location>
        <begin position="1827"/>
        <end position="1840"/>
    </location>
</feature>
<evidence type="ECO:0000259" key="2">
    <source>
        <dbReference type="PROSITE" id="PS50076"/>
    </source>
</evidence>
<name>A0ABD1YUQ4_9MARC</name>
<dbReference type="InterPro" id="IPR001623">
    <property type="entry name" value="DnaJ_domain"/>
</dbReference>
<feature type="region of interest" description="Disordered" evidence="1">
    <location>
        <begin position="1204"/>
        <end position="1233"/>
    </location>
</feature>
<dbReference type="Proteomes" id="UP001605036">
    <property type="component" value="Unassembled WGS sequence"/>
</dbReference>
<feature type="region of interest" description="Disordered" evidence="1">
    <location>
        <begin position="843"/>
        <end position="971"/>
    </location>
</feature>
<dbReference type="PANTHER" id="PTHR45181">
    <property type="entry name" value="HEAT SHOCK PROTEIN DNAJ WITH TETRATRICOPEPTIDE REPEAT-CONTAINING PROTEIN"/>
    <property type="match status" value="1"/>
</dbReference>
<dbReference type="Gene3D" id="1.25.40.10">
    <property type="entry name" value="Tetratricopeptide repeat domain"/>
    <property type="match status" value="3"/>
</dbReference>
<feature type="region of interest" description="Disordered" evidence="1">
    <location>
        <begin position="804"/>
        <end position="828"/>
    </location>
</feature>
<dbReference type="Gene3D" id="1.10.287.110">
    <property type="entry name" value="DnaJ domain"/>
    <property type="match status" value="1"/>
</dbReference>
<feature type="compositionally biased region" description="Polar residues" evidence="1">
    <location>
        <begin position="1123"/>
        <end position="1132"/>
    </location>
</feature>
<feature type="compositionally biased region" description="Low complexity" evidence="1">
    <location>
        <begin position="1797"/>
        <end position="1806"/>
    </location>
</feature>
<feature type="compositionally biased region" description="Polar residues" evidence="1">
    <location>
        <begin position="889"/>
        <end position="902"/>
    </location>
</feature>
<feature type="region of interest" description="Disordered" evidence="1">
    <location>
        <begin position="130"/>
        <end position="212"/>
    </location>
</feature>
<dbReference type="InterPro" id="IPR036869">
    <property type="entry name" value="J_dom_sf"/>
</dbReference>
<feature type="compositionally biased region" description="Polar residues" evidence="1">
    <location>
        <begin position="1632"/>
        <end position="1654"/>
    </location>
</feature>
<feature type="compositionally biased region" description="Low complexity" evidence="1">
    <location>
        <begin position="130"/>
        <end position="152"/>
    </location>
</feature>
<feature type="compositionally biased region" description="Low complexity" evidence="1">
    <location>
        <begin position="681"/>
        <end position="694"/>
    </location>
</feature>
<dbReference type="SMART" id="SM00028">
    <property type="entry name" value="TPR"/>
    <property type="match status" value="8"/>
</dbReference>
<feature type="compositionally biased region" description="Low complexity" evidence="1">
    <location>
        <begin position="423"/>
        <end position="455"/>
    </location>
</feature>